<keyword evidence="2" id="KW-1185">Reference proteome</keyword>
<gene>
    <name evidence="1" type="ORF">TELCIR_23354</name>
</gene>
<dbReference type="Proteomes" id="UP000230423">
    <property type="component" value="Unassembled WGS sequence"/>
</dbReference>
<dbReference type="AlphaFoldDB" id="A0A2G9TD05"/>
<proteinExistence type="predicted"/>
<evidence type="ECO:0000313" key="2">
    <source>
        <dbReference type="Proteomes" id="UP000230423"/>
    </source>
</evidence>
<protein>
    <submittedName>
        <fullName evidence="1">Uncharacterized protein</fullName>
    </submittedName>
</protein>
<name>A0A2G9TD05_TELCI</name>
<organism evidence="1 2">
    <name type="scientific">Teladorsagia circumcincta</name>
    <name type="common">Brown stomach worm</name>
    <name type="synonym">Ostertagia circumcincta</name>
    <dbReference type="NCBI Taxonomy" id="45464"/>
    <lineage>
        <taxon>Eukaryota</taxon>
        <taxon>Metazoa</taxon>
        <taxon>Ecdysozoa</taxon>
        <taxon>Nematoda</taxon>
        <taxon>Chromadorea</taxon>
        <taxon>Rhabditida</taxon>
        <taxon>Rhabditina</taxon>
        <taxon>Rhabditomorpha</taxon>
        <taxon>Strongyloidea</taxon>
        <taxon>Trichostrongylidae</taxon>
        <taxon>Teladorsagia</taxon>
    </lineage>
</organism>
<dbReference type="EMBL" id="KZ387509">
    <property type="protein sequence ID" value="PIO55260.1"/>
    <property type="molecule type" value="Genomic_DNA"/>
</dbReference>
<reference evidence="1 2" key="1">
    <citation type="submission" date="2015-09" db="EMBL/GenBank/DDBJ databases">
        <title>Draft genome of the parasitic nematode Teladorsagia circumcincta isolate WARC Sus (inbred).</title>
        <authorList>
            <person name="Mitreva M."/>
        </authorList>
    </citation>
    <scope>NUCLEOTIDE SEQUENCE [LARGE SCALE GENOMIC DNA]</scope>
    <source>
        <strain evidence="1 2">S</strain>
    </source>
</reference>
<accession>A0A2G9TD05</accession>
<evidence type="ECO:0000313" key="1">
    <source>
        <dbReference type="EMBL" id="PIO55260.1"/>
    </source>
</evidence>
<sequence length="38" mass="4636">MLFRHTVRTSKKRLRNMRTRAHVVAPLRIRELPEKISH</sequence>